<dbReference type="AlphaFoldDB" id="A0AAE1DTE4"/>
<accession>A0AAE1DTE4</accession>
<reference evidence="1" key="1">
    <citation type="journal article" date="2023" name="G3 (Bethesda)">
        <title>A reference genome for the long-term kleptoplast-retaining sea slug Elysia crispata morphotype clarki.</title>
        <authorList>
            <person name="Eastman K.E."/>
            <person name="Pendleton A.L."/>
            <person name="Shaikh M.A."/>
            <person name="Suttiyut T."/>
            <person name="Ogas R."/>
            <person name="Tomko P."/>
            <person name="Gavelis G."/>
            <person name="Widhalm J.R."/>
            <person name="Wisecaver J.H."/>
        </authorList>
    </citation>
    <scope>NUCLEOTIDE SEQUENCE</scope>
    <source>
        <strain evidence="1">ECLA1</strain>
    </source>
</reference>
<proteinExistence type="predicted"/>
<evidence type="ECO:0000313" key="1">
    <source>
        <dbReference type="EMBL" id="KAK3781650.1"/>
    </source>
</evidence>
<keyword evidence="2" id="KW-1185">Reference proteome</keyword>
<sequence>MYASKSVFNTATAGARAAILDIQFKLIKPEVEAHSYKLVPGHAIFPLAPKNFCFDVIRVCAPQRRLLKPGRSPRLRLVVLVLALPHWGRPDLWPMMCEVYSPTATSSSTCEESLTLSDVGTGTRLRVSLIRSKSRWISAALKSVITVGPKCCLEWVILAVAQSAS</sequence>
<evidence type="ECO:0000313" key="2">
    <source>
        <dbReference type="Proteomes" id="UP001283361"/>
    </source>
</evidence>
<gene>
    <name evidence="1" type="ORF">RRG08_029312</name>
</gene>
<protein>
    <submittedName>
        <fullName evidence="1">Uncharacterized protein</fullName>
    </submittedName>
</protein>
<name>A0AAE1DTE4_9GAST</name>
<organism evidence="1 2">
    <name type="scientific">Elysia crispata</name>
    <name type="common">lettuce slug</name>
    <dbReference type="NCBI Taxonomy" id="231223"/>
    <lineage>
        <taxon>Eukaryota</taxon>
        <taxon>Metazoa</taxon>
        <taxon>Spiralia</taxon>
        <taxon>Lophotrochozoa</taxon>
        <taxon>Mollusca</taxon>
        <taxon>Gastropoda</taxon>
        <taxon>Heterobranchia</taxon>
        <taxon>Euthyneura</taxon>
        <taxon>Panpulmonata</taxon>
        <taxon>Sacoglossa</taxon>
        <taxon>Placobranchoidea</taxon>
        <taxon>Plakobranchidae</taxon>
        <taxon>Elysia</taxon>
    </lineage>
</organism>
<comment type="caution">
    <text evidence="1">The sequence shown here is derived from an EMBL/GenBank/DDBJ whole genome shotgun (WGS) entry which is preliminary data.</text>
</comment>
<dbReference type="EMBL" id="JAWDGP010002614">
    <property type="protein sequence ID" value="KAK3781650.1"/>
    <property type="molecule type" value="Genomic_DNA"/>
</dbReference>
<dbReference type="Proteomes" id="UP001283361">
    <property type="component" value="Unassembled WGS sequence"/>
</dbReference>